<dbReference type="EMBL" id="BSXV01000110">
    <property type="protein sequence ID" value="GME87536.1"/>
    <property type="molecule type" value="Genomic_DNA"/>
</dbReference>
<gene>
    <name evidence="1" type="ORF">Cboi01_000042500</name>
</gene>
<comment type="caution">
    <text evidence="1">The sequence shown here is derived from an EMBL/GenBank/DDBJ whole genome shotgun (WGS) entry which is preliminary data.</text>
</comment>
<sequence>MKLDVKKHFSTRSDRVKGIDFHPTEPWVLTTLYSGKIEIWSYDTGAKVKFIDVTNVPVRAGKFIARKNWIVVGSDDNQIRIYNYNTGAKVAQFEAHPDYIRSIAVHPTRPYILTSSDDMTIKLWNWENNWKLEQIFEGHQHYVMSLAFNPKDLNTFASACLDRTVKIWSLGSNTPNFTLLAHETKGVNYVEYYPQSDKPYLITASDDRSIKVWDYQTKSCVATLEGHLSNVSFAVFHPELPLIISGSEDASIKIWNSNTYKLEKSLNYAMERAWCVATRKGSNLFAVGFDTGHVIVQLGDDKPLISMDPMGKVIWAKHTDIYSTVIKASDAKLDDGEILSLSQKELGNVENFPTSLEHSPNGRFVTVTGDGEYIIYTALAWRNKSYGTALDFVWSQDSNYYAVRETVSSIKIFKNFKEKSQGQIDLIYAADKIYGGTVLTVKSEGFISFYDWETGSLVRRVDVEAQDVIWSESGDLVLIASQEAAYVLRFDRDVFNANLEAGNIDEQEGCEEAFELLYNIEDSIVSGKWAGDVFIYTSSANRLNYLVGGSIFNIAHFDKNMYLLGYLPRDNKVYVADKDINIVSYHVALSVLEYQTVVLRGDIDQASELLENIDQSEMPKIARFLEQQGYKELALEITTDNEQKFELAIETLDLKTAYDIASKDINKNSHKWKQLGDIALANWDLKLASEAFKNSKDFESLLLLYTSFNDTNGLKELAESCVNAGKYNVAFSALWSANDVDGCIKLLQKTNRFTEASILSLSYKNDKTDLSENVKLWSDSLLSAGNKNLADRLTSPSTNPELFPSLNSVSESLIDIDNDVPAKEAVTEAAAAEDAEVEEAEEAEEAEEEEEAEAEEEEEPAAAEEEETEEAEEEA</sequence>
<dbReference type="Proteomes" id="UP001165101">
    <property type="component" value="Unassembled WGS sequence"/>
</dbReference>
<evidence type="ECO:0000313" key="2">
    <source>
        <dbReference type="Proteomes" id="UP001165101"/>
    </source>
</evidence>
<organism evidence="1 2">
    <name type="scientific">Candida boidinii</name>
    <name type="common">Yeast</name>
    <dbReference type="NCBI Taxonomy" id="5477"/>
    <lineage>
        <taxon>Eukaryota</taxon>
        <taxon>Fungi</taxon>
        <taxon>Dikarya</taxon>
        <taxon>Ascomycota</taxon>
        <taxon>Saccharomycotina</taxon>
        <taxon>Pichiomycetes</taxon>
        <taxon>Pichiales</taxon>
        <taxon>Pichiaceae</taxon>
        <taxon>Ogataea</taxon>
        <taxon>Ogataea/Candida clade</taxon>
    </lineage>
</organism>
<accession>A0ACB5TFQ2</accession>
<protein>
    <submittedName>
        <fullName evidence="1">Unnamed protein product</fullName>
    </submittedName>
</protein>
<proteinExistence type="predicted"/>
<name>A0ACB5TFQ2_CANBO</name>
<evidence type="ECO:0000313" key="1">
    <source>
        <dbReference type="EMBL" id="GME87536.1"/>
    </source>
</evidence>
<reference evidence="1" key="1">
    <citation type="submission" date="2023-04" db="EMBL/GenBank/DDBJ databases">
        <title>Candida boidinii NBRC 1967.</title>
        <authorList>
            <person name="Ichikawa N."/>
            <person name="Sato H."/>
            <person name="Tonouchi N."/>
        </authorList>
    </citation>
    <scope>NUCLEOTIDE SEQUENCE</scope>
    <source>
        <strain evidence="1">NBRC 1967</strain>
    </source>
</reference>
<keyword evidence="2" id="KW-1185">Reference proteome</keyword>